<dbReference type="EMBL" id="GBXM01105810">
    <property type="protein sequence ID" value="JAH02767.1"/>
    <property type="molecule type" value="Transcribed_RNA"/>
</dbReference>
<protein>
    <submittedName>
        <fullName evidence="1">Uncharacterized protein</fullName>
    </submittedName>
</protein>
<name>A0A0E9PEV2_ANGAN</name>
<organism evidence="1">
    <name type="scientific">Anguilla anguilla</name>
    <name type="common">European freshwater eel</name>
    <name type="synonym">Muraena anguilla</name>
    <dbReference type="NCBI Taxonomy" id="7936"/>
    <lineage>
        <taxon>Eukaryota</taxon>
        <taxon>Metazoa</taxon>
        <taxon>Chordata</taxon>
        <taxon>Craniata</taxon>
        <taxon>Vertebrata</taxon>
        <taxon>Euteleostomi</taxon>
        <taxon>Actinopterygii</taxon>
        <taxon>Neopterygii</taxon>
        <taxon>Teleostei</taxon>
        <taxon>Anguilliformes</taxon>
        <taxon>Anguillidae</taxon>
        <taxon>Anguilla</taxon>
    </lineage>
</organism>
<accession>A0A0E9PEV2</accession>
<reference evidence="1" key="1">
    <citation type="submission" date="2014-11" db="EMBL/GenBank/DDBJ databases">
        <authorList>
            <person name="Amaro Gonzalez C."/>
        </authorList>
    </citation>
    <scope>NUCLEOTIDE SEQUENCE</scope>
</reference>
<sequence>MWVIPLYLRCAVISWLASYRMNTNFTITLC</sequence>
<evidence type="ECO:0000313" key="1">
    <source>
        <dbReference type="EMBL" id="JAH02767.1"/>
    </source>
</evidence>
<proteinExistence type="predicted"/>
<reference evidence="1" key="2">
    <citation type="journal article" date="2015" name="Fish Shellfish Immunol.">
        <title>Early steps in the European eel (Anguilla anguilla)-Vibrio vulnificus interaction in the gills: Role of the RtxA13 toxin.</title>
        <authorList>
            <person name="Callol A."/>
            <person name="Pajuelo D."/>
            <person name="Ebbesson L."/>
            <person name="Teles M."/>
            <person name="MacKenzie S."/>
            <person name="Amaro C."/>
        </authorList>
    </citation>
    <scope>NUCLEOTIDE SEQUENCE</scope>
</reference>
<dbReference type="AlphaFoldDB" id="A0A0E9PEV2"/>